<evidence type="ECO:0000313" key="10">
    <source>
        <dbReference type="Proteomes" id="UP001431572"/>
    </source>
</evidence>
<comment type="subcellular location">
    <subcellularLocation>
        <location evidence="1">Cell membrane</location>
        <topology evidence="1">Multi-pass membrane protein</topology>
    </subcellularLocation>
</comment>
<dbReference type="InterPro" id="IPR022791">
    <property type="entry name" value="L-PG_synthase/AglD"/>
</dbReference>
<feature type="transmembrane region" description="Helical" evidence="6">
    <location>
        <begin position="145"/>
        <end position="166"/>
    </location>
</feature>
<organism evidence="7 9">
    <name type="scientific">Candidatus Chlorohelix allophototropha</name>
    <dbReference type="NCBI Taxonomy" id="3003348"/>
    <lineage>
        <taxon>Bacteria</taxon>
        <taxon>Bacillati</taxon>
        <taxon>Chloroflexota</taxon>
        <taxon>Chloroflexia</taxon>
        <taxon>Candidatus Chloroheliales</taxon>
        <taxon>Candidatus Chloroheliaceae</taxon>
        <taxon>Candidatus Chlorohelix</taxon>
    </lineage>
</organism>
<keyword evidence="5 6" id="KW-0472">Membrane</keyword>
<evidence type="ECO:0000256" key="5">
    <source>
        <dbReference type="ARBA" id="ARBA00023136"/>
    </source>
</evidence>
<evidence type="ECO:0000313" key="9">
    <source>
        <dbReference type="Proteomes" id="UP000521676"/>
    </source>
</evidence>
<keyword evidence="2" id="KW-1003">Cell membrane</keyword>
<evidence type="ECO:0000256" key="2">
    <source>
        <dbReference type="ARBA" id="ARBA00022475"/>
    </source>
</evidence>
<dbReference type="Proteomes" id="UP001431572">
    <property type="component" value="Chromosome 1"/>
</dbReference>
<evidence type="ECO:0000256" key="1">
    <source>
        <dbReference type="ARBA" id="ARBA00004651"/>
    </source>
</evidence>
<sequence length="341" mass="38249">MKYLKFVIGLLISGVCLWLAIKDIQFAKVGDALGTLNWWWLLSISIPTAIVIYLKVWRNQILLKPDHVHKYRLFTALMISYLWNTILPARLGEVVRAYTVARTEKIGTVRVFSAILLEKILDIIPCFVLLLGLIPFLSIEDGFKTSVLLLGSVMVGAFLVCLLMAWQRNRAEKFIKFVLKLLPAKIGNKLYGFAEEVLDAVSILLDPRLAFILFIQSMVQWTLNSLVYLWVAWAVGLPMSFEVGMMVMIASNLGMVVPAAPGYIGTFEVVILAVLPASLNVAYANRDLVFTYALLEHIVGFLPVVLLGAFYTWHEGLKLGKVDKTLEQESLTTPAAEIKMR</sequence>
<dbReference type="Pfam" id="PF03706">
    <property type="entry name" value="LPG_synthase_TM"/>
    <property type="match status" value="1"/>
</dbReference>
<evidence type="ECO:0000256" key="6">
    <source>
        <dbReference type="SAM" id="Phobius"/>
    </source>
</evidence>
<keyword evidence="10" id="KW-1185">Reference proteome</keyword>
<feature type="transmembrane region" description="Helical" evidence="6">
    <location>
        <begin position="38"/>
        <end position="57"/>
    </location>
</feature>
<dbReference type="NCBIfam" id="TIGR00374">
    <property type="entry name" value="flippase-like domain"/>
    <property type="match status" value="1"/>
</dbReference>
<feature type="transmembrane region" description="Helical" evidence="6">
    <location>
        <begin position="289"/>
        <end position="311"/>
    </location>
</feature>
<keyword evidence="3 6" id="KW-0812">Transmembrane</keyword>
<evidence type="ECO:0000313" key="8">
    <source>
        <dbReference type="EMBL" id="WJW67842.1"/>
    </source>
</evidence>
<feature type="transmembrane region" description="Helical" evidence="6">
    <location>
        <begin position="227"/>
        <end position="250"/>
    </location>
</feature>
<gene>
    <name evidence="7" type="ORF">HXX08_08900</name>
    <name evidence="8" type="ORF">OZ401_001124</name>
</gene>
<dbReference type="EMBL" id="CP128399">
    <property type="protein sequence ID" value="WJW67842.1"/>
    <property type="molecule type" value="Genomic_DNA"/>
</dbReference>
<feature type="transmembrane region" description="Helical" evidence="6">
    <location>
        <begin position="120"/>
        <end position="139"/>
    </location>
</feature>
<proteinExistence type="predicted"/>
<evidence type="ECO:0000313" key="7">
    <source>
        <dbReference type="EMBL" id="NWJ45981.1"/>
    </source>
</evidence>
<dbReference type="EMBL" id="JACATZ010000001">
    <property type="protein sequence ID" value="NWJ45981.1"/>
    <property type="molecule type" value="Genomic_DNA"/>
</dbReference>
<evidence type="ECO:0000256" key="3">
    <source>
        <dbReference type="ARBA" id="ARBA00022692"/>
    </source>
</evidence>
<dbReference type="AlphaFoldDB" id="A0A8T7M257"/>
<accession>A0A8T7M257</accession>
<dbReference type="GO" id="GO:0005886">
    <property type="term" value="C:plasma membrane"/>
    <property type="evidence" value="ECO:0007669"/>
    <property type="project" value="UniProtKB-SubCell"/>
</dbReference>
<feature type="transmembrane region" description="Helical" evidence="6">
    <location>
        <begin position="262"/>
        <end position="283"/>
    </location>
</feature>
<keyword evidence="4 6" id="KW-1133">Transmembrane helix</keyword>
<reference evidence="8" key="2">
    <citation type="journal article" date="2024" name="Nature">
        <title>Anoxygenic phototroph of the Chloroflexota uses a type I reaction centre.</title>
        <authorList>
            <person name="Tsuji J.M."/>
            <person name="Shaw N.A."/>
            <person name="Nagashima S."/>
            <person name="Venkiteswaran J.J."/>
            <person name="Schiff S.L."/>
            <person name="Watanabe T."/>
            <person name="Fukui M."/>
            <person name="Hanada S."/>
            <person name="Tank M."/>
            <person name="Neufeld J.D."/>
        </authorList>
    </citation>
    <scope>NUCLEOTIDE SEQUENCE</scope>
    <source>
        <strain evidence="8">L227-S17</strain>
    </source>
</reference>
<dbReference type="Proteomes" id="UP000521676">
    <property type="component" value="Unassembled WGS sequence"/>
</dbReference>
<evidence type="ECO:0000256" key="4">
    <source>
        <dbReference type="ARBA" id="ARBA00022989"/>
    </source>
</evidence>
<dbReference type="PANTHER" id="PTHR39087:SF2">
    <property type="entry name" value="UPF0104 MEMBRANE PROTEIN MJ1595"/>
    <property type="match status" value="1"/>
</dbReference>
<protein>
    <submittedName>
        <fullName evidence="7">Flippase-like domain-containing protein</fullName>
    </submittedName>
</protein>
<name>A0A8T7M257_9CHLR</name>
<dbReference type="PANTHER" id="PTHR39087">
    <property type="entry name" value="UPF0104 MEMBRANE PROTEIN MJ1595"/>
    <property type="match status" value="1"/>
</dbReference>
<reference evidence="7 9" key="1">
    <citation type="submission" date="2020-06" db="EMBL/GenBank/DDBJ databases">
        <title>Anoxygenic phototrophic Chloroflexota member uses a Type I reaction center.</title>
        <authorList>
            <person name="Tsuji J.M."/>
            <person name="Shaw N.A."/>
            <person name="Nagashima S."/>
            <person name="Venkiteswaran J."/>
            <person name="Schiff S.L."/>
            <person name="Hanada S."/>
            <person name="Tank M."/>
            <person name="Neufeld J.D."/>
        </authorList>
    </citation>
    <scope>NUCLEOTIDE SEQUENCE [LARGE SCALE GENOMIC DNA]</scope>
    <source>
        <strain evidence="7">L227-S17</strain>
    </source>
</reference>
<dbReference type="RefSeq" id="WP_341469731.1">
    <property type="nucleotide sequence ID" value="NZ_CP128399.1"/>
</dbReference>